<evidence type="ECO:0000313" key="1">
    <source>
        <dbReference type="Ensembl" id="ENSEBUP00000007633.1"/>
    </source>
</evidence>
<dbReference type="AlphaFoldDB" id="A0A8C4PZD9"/>
<reference evidence="1" key="1">
    <citation type="submission" date="2025-08" db="UniProtKB">
        <authorList>
            <consortium name="Ensembl"/>
        </authorList>
    </citation>
    <scope>IDENTIFICATION</scope>
</reference>
<organism evidence="1 2">
    <name type="scientific">Eptatretus burgeri</name>
    <name type="common">Inshore hagfish</name>
    <dbReference type="NCBI Taxonomy" id="7764"/>
    <lineage>
        <taxon>Eukaryota</taxon>
        <taxon>Metazoa</taxon>
        <taxon>Chordata</taxon>
        <taxon>Craniata</taxon>
        <taxon>Vertebrata</taxon>
        <taxon>Cyclostomata</taxon>
        <taxon>Myxini</taxon>
        <taxon>Myxiniformes</taxon>
        <taxon>Myxinidae</taxon>
        <taxon>Eptatretinae</taxon>
        <taxon>Eptatretus</taxon>
    </lineage>
</organism>
<dbReference type="Ensembl" id="ENSEBUT00000008120.1">
    <property type="protein sequence ID" value="ENSEBUP00000007633.1"/>
    <property type="gene ID" value="ENSEBUG00000004980.1"/>
</dbReference>
<keyword evidence="2" id="KW-1185">Reference proteome</keyword>
<protein>
    <submittedName>
        <fullName evidence="1">Uncharacterized protein</fullName>
    </submittedName>
</protein>
<evidence type="ECO:0000313" key="2">
    <source>
        <dbReference type="Proteomes" id="UP000694388"/>
    </source>
</evidence>
<proteinExistence type="predicted"/>
<reference evidence="1" key="2">
    <citation type="submission" date="2025-09" db="UniProtKB">
        <authorList>
            <consortium name="Ensembl"/>
        </authorList>
    </citation>
    <scope>IDENTIFICATION</scope>
</reference>
<dbReference type="Proteomes" id="UP000694388">
    <property type="component" value="Unplaced"/>
</dbReference>
<name>A0A8C4PZD9_EPTBU</name>
<sequence length="98" mass="10827">MQWSSPLALHTFSGEAKGHVVHFLAIRMDGGLFLWAGTDGKLPALAVAMPTKYVSLPRSFLPFKILIDLVGTESPTLITNLLAKRECGLEGRIFFRQK</sequence>
<accession>A0A8C4PZD9</accession>